<keyword evidence="1" id="KW-1133">Transmembrane helix</keyword>
<feature type="transmembrane region" description="Helical" evidence="1">
    <location>
        <begin position="40"/>
        <end position="59"/>
    </location>
</feature>
<dbReference type="OrthoDB" id="5188656at2"/>
<dbReference type="GO" id="GO:0140359">
    <property type="term" value="F:ABC-type transporter activity"/>
    <property type="evidence" value="ECO:0007669"/>
    <property type="project" value="InterPro"/>
</dbReference>
<accession>A0A2P8DGY8</accession>
<dbReference type="GO" id="GO:0005886">
    <property type="term" value="C:plasma membrane"/>
    <property type="evidence" value="ECO:0007669"/>
    <property type="project" value="UniProtKB-SubCell"/>
</dbReference>
<dbReference type="RefSeq" id="WP_146165575.1">
    <property type="nucleotide sequence ID" value="NZ_PYGA01000011.1"/>
</dbReference>
<name>A0A2P8DGY8_9ACTN</name>
<dbReference type="AlphaFoldDB" id="A0A2P8DGY8"/>
<feature type="transmembrane region" description="Helical" evidence="1">
    <location>
        <begin position="121"/>
        <end position="144"/>
    </location>
</feature>
<keyword evidence="1" id="KW-0472">Membrane</keyword>
<evidence type="ECO:0000256" key="1">
    <source>
        <dbReference type="SAM" id="Phobius"/>
    </source>
</evidence>
<feature type="transmembrane region" description="Helical" evidence="1">
    <location>
        <begin position="234"/>
        <end position="258"/>
    </location>
</feature>
<proteinExistence type="predicted"/>
<keyword evidence="3" id="KW-1185">Reference proteome</keyword>
<dbReference type="Proteomes" id="UP000240542">
    <property type="component" value="Unassembled WGS sequence"/>
</dbReference>
<feature type="transmembrane region" description="Helical" evidence="1">
    <location>
        <begin position="79"/>
        <end position="100"/>
    </location>
</feature>
<organism evidence="2 3">
    <name type="scientific">Murinocardiopsis flavida</name>
    <dbReference type="NCBI Taxonomy" id="645275"/>
    <lineage>
        <taxon>Bacteria</taxon>
        <taxon>Bacillati</taxon>
        <taxon>Actinomycetota</taxon>
        <taxon>Actinomycetes</taxon>
        <taxon>Streptosporangiales</taxon>
        <taxon>Nocardiopsidaceae</taxon>
        <taxon>Murinocardiopsis</taxon>
    </lineage>
</organism>
<gene>
    <name evidence="2" type="ORF">CLV63_11180</name>
</gene>
<evidence type="ECO:0000313" key="3">
    <source>
        <dbReference type="Proteomes" id="UP000240542"/>
    </source>
</evidence>
<keyword evidence="1" id="KW-0812">Transmembrane</keyword>
<feature type="transmembrane region" description="Helical" evidence="1">
    <location>
        <begin position="189"/>
        <end position="207"/>
    </location>
</feature>
<comment type="caution">
    <text evidence="2">The sequence shown here is derived from an EMBL/GenBank/DDBJ whole genome shotgun (WGS) entry which is preliminary data.</text>
</comment>
<sequence>MAATTAPTTARTRPVPAQGGGFGGALAAEWIKLRGLRSTWTCIGLTLAMAAGIALLGTYTMVQNGMTGMDANALTPTVIMIPQFALITLAALLITGEYATGSIRTTLTTVPRRGSALAAKGVILSLVALTTGALVGLLSALITIGVAGSDGITTAGLTHGIGGTAAYSVAVSLFVLGLGAALRSTAGTVATTIAVVMGIPMIATLVGNEVLNTVSEYSPTSAGMVLIGGGADPYGWPVALMVLVAWACAAVAAGYALLRGRDA</sequence>
<reference evidence="2 3" key="1">
    <citation type="submission" date="2018-03" db="EMBL/GenBank/DDBJ databases">
        <title>Genomic Encyclopedia of Archaeal and Bacterial Type Strains, Phase II (KMG-II): from individual species to whole genera.</title>
        <authorList>
            <person name="Goeker M."/>
        </authorList>
    </citation>
    <scope>NUCLEOTIDE SEQUENCE [LARGE SCALE GENOMIC DNA]</scope>
    <source>
        <strain evidence="2 3">DSM 45312</strain>
    </source>
</reference>
<evidence type="ECO:0000313" key="2">
    <source>
        <dbReference type="EMBL" id="PSK96485.1"/>
    </source>
</evidence>
<feature type="transmembrane region" description="Helical" evidence="1">
    <location>
        <begin position="164"/>
        <end position="182"/>
    </location>
</feature>
<protein>
    <submittedName>
        <fullName evidence="2">ABC-2 type transport system permease protein</fullName>
    </submittedName>
</protein>
<dbReference type="EMBL" id="PYGA01000011">
    <property type="protein sequence ID" value="PSK96485.1"/>
    <property type="molecule type" value="Genomic_DNA"/>
</dbReference>